<dbReference type="PANTHER" id="PTHR20946">
    <property type="entry name" value="SANT AND BTB DOMAIN REGULATOR OF CLASS SWITCH RECOMBINATION"/>
    <property type="match status" value="1"/>
</dbReference>
<dbReference type="EMBL" id="LSYV01000025">
    <property type="protein sequence ID" value="KXZ48962.1"/>
    <property type="molecule type" value="Genomic_DNA"/>
</dbReference>
<protein>
    <recommendedName>
        <fullName evidence="1">SANT and BTB domain-containing protein</fullName>
    </recommendedName>
</protein>
<evidence type="ECO:0000259" key="1">
    <source>
        <dbReference type="Pfam" id="PF11822"/>
    </source>
</evidence>
<evidence type="ECO:0000313" key="2">
    <source>
        <dbReference type="EMBL" id="KXZ48962.1"/>
    </source>
</evidence>
<dbReference type="Pfam" id="PF11822">
    <property type="entry name" value="BTB_SANBR"/>
    <property type="match status" value="1"/>
</dbReference>
<comment type="caution">
    <text evidence="2">The sequence shown here is derived from an EMBL/GenBank/DDBJ whole genome shotgun (WGS) entry which is preliminary data.</text>
</comment>
<proteinExistence type="predicted"/>
<dbReference type="PANTHER" id="PTHR20946:SF0">
    <property type="entry name" value="SANT AND BTB DOMAIN REGULATOR OF CLASS SWITCH RECOMBINATION"/>
    <property type="match status" value="1"/>
</dbReference>
<sequence>MRYFQRVLQKTQGRPEPLELSVYCDVSVFQWLLGYCQGALTRSHIAVERVVSLLIASNFLQASL</sequence>
<name>A0A150GGJ9_GONPE</name>
<dbReference type="InterPro" id="IPR021777">
    <property type="entry name" value="SANBR_BTB"/>
</dbReference>
<keyword evidence="3" id="KW-1185">Reference proteome</keyword>
<feature type="domain" description="SANT and BTB" evidence="1">
    <location>
        <begin position="1"/>
        <end position="61"/>
    </location>
</feature>
<dbReference type="InterPro" id="IPR045902">
    <property type="entry name" value="SANBR-like"/>
</dbReference>
<dbReference type="Proteomes" id="UP000075714">
    <property type="component" value="Unassembled WGS sequence"/>
</dbReference>
<evidence type="ECO:0000313" key="3">
    <source>
        <dbReference type="Proteomes" id="UP000075714"/>
    </source>
</evidence>
<accession>A0A150GGJ9</accession>
<organism evidence="2 3">
    <name type="scientific">Gonium pectorale</name>
    <name type="common">Green alga</name>
    <dbReference type="NCBI Taxonomy" id="33097"/>
    <lineage>
        <taxon>Eukaryota</taxon>
        <taxon>Viridiplantae</taxon>
        <taxon>Chlorophyta</taxon>
        <taxon>core chlorophytes</taxon>
        <taxon>Chlorophyceae</taxon>
        <taxon>CS clade</taxon>
        <taxon>Chlamydomonadales</taxon>
        <taxon>Volvocaceae</taxon>
        <taxon>Gonium</taxon>
    </lineage>
</organism>
<gene>
    <name evidence="2" type="ORF">GPECTOR_24g252</name>
</gene>
<reference evidence="3" key="1">
    <citation type="journal article" date="2016" name="Nat. Commun.">
        <title>The Gonium pectorale genome demonstrates co-option of cell cycle regulation during the evolution of multicellularity.</title>
        <authorList>
            <person name="Hanschen E.R."/>
            <person name="Marriage T.N."/>
            <person name="Ferris P.J."/>
            <person name="Hamaji T."/>
            <person name="Toyoda A."/>
            <person name="Fujiyama A."/>
            <person name="Neme R."/>
            <person name="Noguchi H."/>
            <person name="Minakuchi Y."/>
            <person name="Suzuki M."/>
            <person name="Kawai-Toyooka H."/>
            <person name="Smith D.R."/>
            <person name="Sparks H."/>
            <person name="Anderson J."/>
            <person name="Bakaric R."/>
            <person name="Luria V."/>
            <person name="Karger A."/>
            <person name="Kirschner M.W."/>
            <person name="Durand P.M."/>
            <person name="Michod R.E."/>
            <person name="Nozaki H."/>
            <person name="Olson B.J."/>
        </authorList>
    </citation>
    <scope>NUCLEOTIDE SEQUENCE [LARGE SCALE GENOMIC DNA]</scope>
    <source>
        <strain evidence="3">NIES-2863</strain>
    </source>
</reference>
<dbReference type="AlphaFoldDB" id="A0A150GGJ9"/>
<dbReference type="OrthoDB" id="550012at2759"/>